<reference evidence="1" key="1">
    <citation type="journal article" date="2022" name="bioRxiv">
        <title>Sequencing and chromosome-scale assembly of the giantPleurodeles waltlgenome.</title>
        <authorList>
            <person name="Brown T."/>
            <person name="Elewa A."/>
            <person name="Iarovenko S."/>
            <person name="Subramanian E."/>
            <person name="Araus A.J."/>
            <person name="Petzold A."/>
            <person name="Susuki M."/>
            <person name="Suzuki K.-i.T."/>
            <person name="Hayashi T."/>
            <person name="Toyoda A."/>
            <person name="Oliveira C."/>
            <person name="Osipova E."/>
            <person name="Leigh N.D."/>
            <person name="Simon A."/>
            <person name="Yun M.H."/>
        </authorList>
    </citation>
    <scope>NUCLEOTIDE SEQUENCE</scope>
    <source>
        <strain evidence="1">20211129_DDA</strain>
        <tissue evidence="1">Liver</tissue>
    </source>
</reference>
<comment type="caution">
    <text evidence="1">The sequence shown here is derived from an EMBL/GenBank/DDBJ whole genome shotgun (WGS) entry which is preliminary data.</text>
</comment>
<gene>
    <name evidence="1" type="ORF">NDU88_002838</name>
</gene>
<organism evidence="1 2">
    <name type="scientific">Pleurodeles waltl</name>
    <name type="common">Iberian ribbed newt</name>
    <dbReference type="NCBI Taxonomy" id="8319"/>
    <lineage>
        <taxon>Eukaryota</taxon>
        <taxon>Metazoa</taxon>
        <taxon>Chordata</taxon>
        <taxon>Craniata</taxon>
        <taxon>Vertebrata</taxon>
        <taxon>Euteleostomi</taxon>
        <taxon>Amphibia</taxon>
        <taxon>Batrachia</taxon>
        <taxon>Caudata</taxon>
        <taxon>Salamandroidea</taxon>
        <taxon>Salamandridae</taxon>
        <taxon>Pleurodelinae</taxon>
        <taxon>Pleurodeles</taxon>
    </lineage>
</organism>
<accession>A0AAV7SEN0</accession>
<dbReference type="EMBL" id="JANPWB010000008">
    <property type="protein sequence ID" value="KAJ1162370.1"/>
    <property type="molecule type" value="Genomic_DNA"/>
</dbReference>
<name>A0AAV7SEN0_PLEWA</name>
<proteinExistence type="predicted"/>
<dbReference type="Proteomes" id="UP001066276">
    <property type="component" value="Chromosome 4_2"/>
</dbReference>
<evidence type="ECO:0000313" key="1">
    <source>
        <dbReference type="EMBL" id="KAJ1162370.1"/>
    </source>
</evidence>
<evidence type="ECO:0000313" key="2">
    <source>
        <dbReference type="Proteomes" id="UP001066276"/>
    </source>
</evidence>
<keyword evidence="2" id="KW-1185">Reference proteome</keyword>
<sequence>MSCRQVASVFRCSLLWCSDPASSVLVAIFATLVSSVLQPISSDSVVLLSFCRGPPIRLLLTKRTAEVLSIWSSTQQMDWGANVLIVKEPANSFK</sequence>
<protein>
    <recommendedName>
        <fullName evidence="3">Secreted protein</fullName>
    </recommendedName>
</protein>
<evidence type="ECO:0008006" key="3">
    <source>
        <dbReference type="Google" id="ProtNLM"/>
    </source>
</evidence>
<dbReference type="AlphaFoldDB" id="A0AAV7SEN0"/>